<evidence type="ECO:0000313" key="2">
    <source>
        <dbReference type="EMBL" id="SFN72139.1"/>
    </source>
</evidence>
<evidence type="ECO:0000313" key="3">
    <source>
        <dbReference type="Proteomes" id="UP000198575"/>
    </source>
</evidence>
<protein>
    <submittedName>
        <fullName evidence="2">Uncharacterized protein</fullName>
    </submittedName>
</protein>
<sequence>MRIRLFCLAILISGYCNVASAILPEQGIWWNPAEGGRGYGIEIQDNFIFVTYYGYTSDGLSAFYTSGGIYSITSNSASVYFASFSNGQCFGCAYQGDPTPNVIGNATLTFFSAMSGRIDLPSGLSIPIQRQLFFDTQPRTNLYGTWHLTSGALGVYFGQALWIQAPDDSLEGGFRGRVIDGSVERILVGAPAEDGTVAVLVDSSPSYYTFYSFEWSVNRWVGRSWTYLKTSQLSGSGLPFFGSRILGKAYSEQGATLSNDVSPVPQVLDVGTLDSVLATRQMLESTGGAQTKSAFAGDRVNNSVEGLRSIANSLAITMTAEQLGAQPYQE</sequence>
<feature type="chain" id="PRO_5011750961" evidence="1">
    <location>
        <begin position="22"/>
        <end position="330"/>
    </location>
</feature>
<keyword evidence="3" id="KW-1185">Reference proteome</keyword>
<dbReference type="AlphaFoldDB" id="A0A1I5BC81"/>
<reference evidence="2 3" key="1">
    <citation type="submission" date="2016-10" db="EMBL/GenBank/DDBJ databases">
        <authorList>
            <person name="de Groot N.N."/>
        </authorList>
    </citation>
    <scope>NUCLEOTIDE SEQUENCE [LARGE SCALE GENOMIC DNA]</scope>
    <source>
        <strain evidence="2 3">CGMCC 1.7659</strain>
    </source>
</reference>
<feature type="signal peptide" evidence="1">
    <location>
        <begin position="1"/>
        <end position="21"/>
    </location>
</feature>
<dbReference type="STRING" id="578942.SAMN05216289_1631"/>
<dbReference type="EMBL" id="FOVF01000063">
    <property type="protein sequence ID" value="SFN72139.1"/>
    <property type="molecule type" value="Genomic_DNA"/>
</dbReference>
<dbReference type="RefSeq" id="WP_092411114.1">
    <property type="nucleotide sequence ID" value="NZ_FOVF01000063.1"/>
</dbReference>
<gene>
    <name evidence="2" type="ORF">SAMN05216289_1631</name>
</gene>
<proteinExistence type="predicted"/>
<organism evidence="2 3">
    <name type="scientific">Dokdonella immobilis</name>
    <dbReference type="NCBI Taxonomy" id="578942"/>
    <lineage>
        <taxon>Bacteria</taxon>
        <taxon>Pseudomonadati</taxon>
        <taxon>Pseudomonadota</taxon>
        <taxon>Gammaproteobacteria</taxon>
        <taxon>Lysobacterales</taxon>
        <taxon>Rhodanobacteraceae</taxon>
        <taxon>Dokdonella</taxon>
    </lineage>
</organism>
<dbReference type="OrthoDB" id="6196478at2"/>
<evidence type="ECO:0000256" key="1">
    <source>
        <dbReference type="SAM" id="SignalP"/>
    </source>
</evidence>
<dbReference type="Proteomes" id="UP000198575">
    <property type="component" value="Unassembled WGS sequence"/>
</dbReference>
<accession>A0A1I5BC81</accession>
<name>A0A1I5BC81_9GAMM</name>
<keyword evidence="1" id="KW-0732">Signal</keyword>